<evidence type="ECO:0000313" key="2">
    <source>
        <dbReference type="Proteomes" id="UP001652661"/>
    </source>
</evidence>
<proteinExistence type="predicted"/>
<dbReference type="RefSeq" id="XP_017032902.1">
    <property type="nucleotide sequence ID" value="XM_017177413.3"/>
</dbReference>
<organism evidence="2 3">
    <name type="scientific">Drosophila kikkawai</name>
    <name type="common">Fruit fly</name>
    <dbReference type="NCBI Taxonomy" id="30033"/>
    <lineage>
        <taxon>Eukaryota</taxon>
        <taxon>Metazoa</taxon>
        <taxon>Ecdysozoa</taxon>
        <taxon>Arthropoda</taxon>
        <taxon>Hexapoda</taxon>
        <taxon>Insecta</taxon>
        <taxon>Pterygota</taxon>
        <taxon>Neoptera</taxon>
        <taxon>Endopterygota</taxon>
        <taxon>Diptera</taxon>
        <taxon>Brachycera</taxon>
        <taxon>Muscomorpha</taxon>
        <taxon>Ephydroidea</taxon>
        <taxon>Drosophilidae</taxon>
        <taxon>Drosophila</taxon>
        <taxon>Sophophora</taxon>
    </lineage>
</organism>
<dbReference type="Proteomes" id="UP001652661">
    <property type="component" value="Chromosome 2R"/>
</dbReference>
<feature type="compositionally biased region" description="Basic and acidic residues" evidence="1">
    <location>
        <begin position="518"/>
        <end position="531"/>
    </location>
</feature>
<keyword evidence="2" id="KW-1185">Reference proteome</keyword>
<protein>
    <submittedName>
        <fullName evidence="3">Uncharacterized protein</fullName>
    </submittedName>
</protein>
<feature type="region of interest" description="Disordered" evidence="1">
    <location>
        <begin position="477"/>
        <end position="504"/>
    </location>
</feature>
<sequence length="619" mass="70013">MFSATTPSKPQAPKCECHKPGQPDCMEMNEKMQAEYRQMDIEDVTDSVMKVMRICGLKPLEVKLAAGVIRRSFMYFEEIVERIDRVPRKRFGKESFLHGLAHVAQMSRMDAQMAYAIVKRAFKAFYYGTGVEGRRFACLQSKLHHGEECMWRHAARRTAEIHAVLIGLMDSEKRLFEERIECVYKTLVDVLRTRIFWENDLVCSCGHPSATPSRAVLGKATSQADSFYSAEVEILYHKENRIVSSAPSGTSVRIAPPTANQSAVSSVSSRHNHGLKKGNQTLSNKQTPVVTSPLSFFDAPRCNCPKLRCWQENGESRESPEITAECSQGPFICRWLACEGEEEQFHEHCVPYPPMEDLCPPCPTDDLPCDSECTCTCEVCTCRPVFDDAFEEEHLGEKLSKSGLEDHDTDFCWVGPFRGSSRERIARQRARDELLRALDEVEEEEEEECRCTCEIKQRAYPHLFTYLMDFKDKQLVQEEPQPEPEPKVEESESEDLLSKPPPYGISQATYRCWVKPKSSESESRESDEAKKPPLVWVLAGKPKAKPEVQITIKTKHAENTGAAPVAAPLPKAPVLPSKPTPTPAPAKPPLAPQKPEEKDDKLTKEDILEIIGMRFKQKK</sequence>
<name>A0A6P4IV46_DROKI</name>
<reference evidence="2" key="1">
    <citation type="submission" date="2025-05" db="UniProtKB">
        <authorList>
            <consortium name="RefSeq"/>
        </authorList>
    </citation>
    <scope>NUCLEOTIDE SEQUENCE [LARGE SCALE GENOMIC DNA]</scope>
    <source>
        <strain evidence="2">14028-0561.14</strain>
    </source>
</reference>
<accession>A0A6P4IV46</accession>
<feature type="compositionally biased region" description="Basic and acidic residues" evidence="1">
    <location>
        <begin position="594"/>
        <end position="605"/>
    </location>
</feature>
<dbReference type="GeneID" id="108082113"/>
<dbReference type="OrthoDB" id="7883648at2759"/>
<reference evidence="3" key="2">
    <citation type="submission" date="2025-08" db="UniProtKB">
        <authorList>
            <consortium name="RefSeq"/>
        </authorList>
    </citation>
    <scope>IDENTIFICATION</scope>
    <source>
        <strain evidence="3">14028-0561.14</strain>
        <tissue evidence="3">Whole fly</tissue>
    </source>
</reference>
<evidence type="ECO:0000313" key="3">
    <source>
        <dbReference type="RefSeq" id="XP_017032902.1"/>
    </source>
</evidence>
<gene>
    <name evidence="3" type="primary">LOC108082113</name>
</gene>
<dbReference type="AlphaFoldDB" id="A0A6P4IV46"/>
<feature type="region of interest" description="Disordered" evidence="1">
    <location>
        <begin position="518"/>
        <end position="538"/>
    </location>
</feature>
<feature type="compositionally biased region" description="Pro residues" evidence="1">
    <location>
        <begin position="570"/>
        <end position="592"/>
    </location>
</feature>
<feature type="region of interest" description="Disordered" evidence="1">
    <location>
        <begin position="553"/>
        <end position="605"/>
    </location>
</feature>
<evidence type="ECO:0000256" key="1">
    <source>
        <dbReference type="SAM" id="MobiDB-lite"/>
    </source>
</evidence>